<dbReference type="SUPFAM" id="SSF103473">
    <property type="entry name" value="MFS general substrate transporter"/>
    <property type="match status" value="1"/>
</dbReference>
<accession>A0ABM1S160</accession>
<dbReference type="PANTHER" id="PTHR16172:SF35">
    <property type="entry name" value="MAJOR FACILITATOR SUPERFAMILY (MFS) PROFILE DOMAIN-CONTAINING PROTEIN"/>
    <property type="match status" value="1"/>
</dbReference>
<keyword evidence="8" id="KW-1185">Reference proteome</keyword>
<dbReference type="PANTHER" id="PTHR16172">
    <property type="entry name" value="MAJOR FACILITATOR SUPERFAMILY DOMAIN-CONTAINING PROTEIN 6-LIKE"/>
    <property type="match status" value="1"/>
</dbReference>
<evidence type="ECO:0000256" key="2">
    <source>
        <dbReference type="ARBA" id="ARBA00005241"/>
    </source>
</evidence>
<name>A0ABM1S160_LIMPO</name>
<dbReference type="Gene3D" id="1.20.1250.20">
    <property type="entry name" value="MFS general substrate transporter like domains"/>
    <property type="match status" value="1"/>
</dbReference>
<dbReference type="GeneID" id="111084947"/>
<feature type="transmembrane region" description="Helical" evidence="6">
    <location>
        <begin position="12"/>
        <end position="34"/>
    </location>
</feature>
<proteinExistence type="inferred from homology"/>
<evidence type="ECO:0000259" key="7">
    <source>
        <dbReference type="Pfam" id="PF12832"/>
    </source>
</evidence>
<evidence type="ECO:0000256" key="1">
    <source>
        <dbReference type="ARBA" id="ARBA00004141"/>
    </source>
</evidence>
<dbReference type="InterPro" id="IPR036259">
    <property type="entry name" value="MFS_trans_sf"/>
</dbReference>
<evidence type="ECO:0000313" key="9">
    <source>
        <dbReference type="RefSeq" id="XP_022237365.1"/>
    </source>
</evidence>
<feature type="transmembrane region" description="Helical" evidence="6">
    <location>
        <begin position="76"/>
        <end position="96"/>
    </location>
</feature>
<gene>
    <name evidence="9" type="primary">LOC111084947</name>
</gene>
<protein>
    <submittedName>
        <fullName evidence="9">Uncharacterized protein LOC111084947</fullName>
    </submittedName>
</protein>
<evidence type="ECO:0000256" key="3">
    <source>
        <dbReference type="ARBA" id="ARBA00022692"/>
    </source>
</evidence>
<dbReference type="InterPro" id="IPR051717">
    <property type="entry name" value="MFS_MFSD6"/>
</dbReference>
<keyword evidence="5 6" id="KW-0472">Membrane</keyword>
<keyword evidence="4 6" id="KW-1133">Transmembrane helix</keyword>
<dbReference type="Proteomes" id="UP000694941">
    <property type="component" value="Unplaced"/>
</dbReference>
<feature type="transmembrane region" description="Helical" evidence="6">
    <location>
        <begin position="49"/>
        <end position="69"/>
    </location>
</feature>
<keyword evidence="3 6" id="KW-0812">Transmembrane</keyword>
<dbReference type="RefSeq" id="XP_022237365.1">
    <property type="nucleotide sequence ID" value="XM_022381657.1"/>
</dbReference>
<evidence type="ECO:0000256" key="6">
    <source>
        <dbReference type="SAM" id="Phobius"/>
    </source>
</evidence>
<dbReference type="Pfam" id="PF12832">
    <property type="entry name" value="MFS_1_like"/>
    <property type="match status" value="1"/>
</dbReference>
<comment type="subcellular location">
    <subcellularLocation>
        <location evidence="1">Membrane</location>
        <topology evidence="1">Multi-pass membrane protein</topology>
    </subcellularLocation>
</comment>
<evidence type="ECO:0000256" key="5">
    <source>
        <dbReference type="ARBA" id="ARBA00023136"/>
    </source>
</evidence>
<comment type="similarity">
    <text evidence="2">Belongs to the major facilitator superfamily. MFSD6 family.</text>
</comment>
<evidence type="ECO:0000313" key="8">
    <source>
        <dbReference type="Proteomes" id="UP000694941"/>
    </source>
</evidence>
<organism evidence="8 9">
    <name type="scientific">Limulus polyphemus</name>
    <name type="common">Atlantic horseshoe crab</name>
    <dbReference type="NCBI Taxonomy" id="6850"/>
    <lineage>
        <taxon>Eukaryota</taxon>
        <taxon>Metazoa</taxon>
        <taxon>Ecdysozoa</taxon>
        <taxon>Arthropoda</taxon>
        <taxon>Chelicerata</taxon>
        <taxon>Merostomata</taxon>
        <taxon>Xiphosura</taxon>
        <taxon>Limulidae</taxon>
        <taxon>Limulus</taxon>
    </lineage>
</organism>
<sequence>MKSFWQDLTRKELIPVKILMFLIYGGQATLYPYFTVHLKSLGMSIRETAIIFAVQPLVALFVAPLIGVLADRIGNFKTLFCFFLTFSALSCLGLYFTPPVERSFQDVILELNCHSDPNIPNIVRLNTSNSCTPKNSAHMEEMTVELSNCQYVCDENKRIISDSELCFENDNIKQRNCVSKNESTVFHIFNLNATSLQDNENNTVLISYTLSNNFSYEGIFMKELCVYQSLKRGIHQAV</sequence>
<dbReference type="InterPro" id="IPR024989">
    <property type="entry name" value="MFS_assoc_dom"/>
</dbReference>
<evidence type="ECO:0000256" key="4">
    <source>
        <dbReference type="ARBA" id="ARBA00022989"/>
    </source>
</evidence>
<reference evidence="9" key="1">
    <citation type="submission" date="2025-08" db="UniProtKB">
        <authorList>
            <consortium name="RefSeq"/>
        </authorList>
    </citation>
    <scope>IDENTIFICATION</scope>
    <source>
        <tissue evidence="9">Muscle</tissue>
    </source>
</reference>
<feature type="domain" description="Major facilitator superfamily associated" evidence="7">
    <location>
        <begin position="14"/>
        <end position="160"/>
    </location>
</feature>